<comment type="caution">
    <text evidence="1">The sequence shown here is derived from an EMBL/GenBank/DDBJ whole genome shotgun (WGS) entry which is preliminary data.</text>
</comment>
<dbReference type="Proteomes" id="UP000814033">
    <property type="component" value="Unassembled WGS sequence"/>
</dbReference>
<accession>A0ACB8RDT0</accession>
<gene>
    <name evidence="1" type="ORF">FA95DRAFT_1610259</name>
</gene>
<sequence length="215" mass="23685">MHRVDADSTVLVPNVPVSRLPPEVLTHVFSLLSSIARPRIKVLLKENQVDLGWLKITHVCQRWRNIALNEPLLWASNIVLPSLLGDLWAATFVTRAQDVPLTVNCSDEQVSYRSDSPSNTPFIGTNLARTCALMGLRTYSHHLQELCTPAPVLHTLDLSIHSISEVPLLPEGLFGGAVGLPELRHLSVASSRVLSWPPLLLQQLVSVDLTVAHVE</sequence>
<protein>
    <submittedName>
        <fullName evidence="1">Uncharacterized protein</fullName>
    </submittedName>
</protein>
<evidence type="ECO:0000313" key="2">
    <source>
        <dbReference type="Proteomes" id="UP000814033"/>
    </source>
</evidence>
<dbReference type="EMBL" id="MU276070">
    <property type="protein sequence ID" value="KAI0042354.1"/>
    <property type="molecule type" value="Genomic_DNA"/>
</dbReference>
<organism evidence="1 2">
    <name type="scientific">Auriscalpium vulgare</name>
    <dbReference type="NCBI Taxonomy" id="40419"/>
    <lineage>
        <taxon>Eukaryota</taxon>
        <taxon>Fungi</taxon>
        <taxon>Dikarya</taxon>
        <taxon>Basidiomycota</taxon>
        <taxon>Agaricomycotina</taxon>
        <taxon>Agaricomycetes</taxon>
        <taxon>Russulales</taxon>
        <taxon>Auriscalpiaceae</taxon>
        <taxon>Auriscalpium</taxon>
    </lineage>
</organism>
<proteinExistence type="predicted"/>
<reference evidence="1" key="2">
    <citation type="journal article" date="2022" name="New Phytol.">
        <title>Evolutionary transition to the ectomycorrhizal habit in the genomes of a hyperdiverse lineage of mushroom-forming fungi.</title>
        <authorList>
            <person name="Looney B."/>
            <person name="Miyauchi S."/>
            <person name="Morin E."/>
            <person name="Drula E."/>
            <person name="Courty P.E."/>
            <person name="Kohler A."/>
            <person name="Kuo A."/>
            <person name="LaButti K."/>
            <person name="Pangilinan J."/>
            <person name="Lipzen A."/>
            <person name="Riley R."/>
            <person name="Andreopoulos W."/>
            <person name="He G."/>
            <person name="Johnson J."/>
            <person name="Nolan M."/>
            <person name="Tritt A."/>
            <person name="Barry K.W."/>
            <person name="Grigoriev I.V."/>
            <person name="Nagy L.G."/>
            <person name="Hibbett D."/>
            <person name="Henrissat B."/>
            <person name="Matheny P.B."/>
            <person name="Labbe J."/>
            <person name="Martin F.M."/>
        </authorList>
    </citation>
    <scope>NUCLEOTIDE SEQUENCE</scope>
    <source>
        <strain evidence="1">FP105234-sp</strain>
    </source>
</reference>
<evidence type="ECO:0000313" key="1">
    <source>
        <dbReference type="EMBL" id="KAI0042354.1"/>
    </source>
</evidence>
<keyword evidence="2" id="KW-1185">Reference proteome</keyword>
<name>A0ACB8RDT0_9AGAM</name>
<reference evidence="1" key="1">
    <citation type="submission" date="2021-02" db="EMBL/GenBank/DDBJ databases">
        <authorList>
            <consortium name="DOE Joint Genome Institute"/>
            <person name="Ahrendt S."/>
            <person name="Looney B.P."/>
            <person name="Miyauchi S."/>
            <person name="Morin E."/>
            <person name="Drula E."/>
            <person name="Courty P.E."/>
            <person name="Chicoki N."/>
            <person name="Fauchery L."/>
            <person name="Kohler A."/>
            <person name="Kuo A."/>
            <person name="Labutti K."/>
            <person name="Pangilinan J."/>
            <person name="Lipzen A."/>
            <person name="Riley R."/>
            <person name="Andreopoulos W."/>
            <person name="He G."/>
            <person name="Johnson J."/>
            <person name="Barry K.W."/>
            <person name="Grigoriev I.V."/>
            <person name="Nagy L."/>
            <person name="Hibbett D."/>
            <person name="Henrissat B."/>
            <person name="Matheny P.B."/>
            <person name="Labbe J."/>
            <person name="Martin F."/>
        </authorList>
    </citation>
    <scope>NUCLEOTIDE SEQUENCE</scope>
    <source>
        <strain evidence="1">FP105234-sp</strain>
    </source>
</reference>
<feature type="non-terminal residue" evidence="1">
    <location>
        <position position="215"/>
    </location>
</feature>